<dbReference type="InterPro" id="IPR002508">
    <property type="entry name" value="MurNAc-LAA_cat"/>
</dbReference>
<evidence type="ECO:0000256" key="2">
    <source>
        <dbReference type="SAM" id="MobiDB-lite"/>
    </source>
</evidence>
<name>A0A7W9W7M0_ARMRO</name>
<sequence length="616" mass="64819">MPQRKIGAVVAAGLAGLSLGLPAQAQKSKPKPTPGTLWASRFGGTIRVLYGAMPLPVANPSRMPYRDSRDNAICVAPESLAPLGIVATVEGSSVKLSCADRNLVMVGARQGPFERSGGVFVDVVEVLKSMGIASLSYDAESTTLTVRSILLAVGLQGDSLRVSAGLPISPKVTLEREGLRAIVDISGATLGELPRQLAQTSPKILGVRTQQLDENTARLIVDLAEPLALTWSEGKPTLNAVIAAPGTPTLSEGSLPPVAVAPKPTPTVGKPSLPAPMVLRGVAATAVGDDRLRFALEVNRLPAVRPTLQNETLTLDMGNIYLSESAKSAAAALAEVKHPLIKSAHLVPVGASAARLVVELASQVGFTIKHSKGGGLLLDLLTPRKTDGPLAGKTIVVDPGHGGSSSPGNRGDDGVFERSLTLPIGLMVAQNLEAMGANVVVTRDSDFDPGLEERAIIANRVNADIFVSVHLNDGRPNRTVRGIEVYFHRQEETSRDLARFIGAKVKEKVGEALPLRGARSDSVNAPEKGYAILRNSQMTGVLVELGYMSNGSDYAALKNPTVQQQAAEGIAEGIADYFAANPARFTKYVKPQPRREYGLPSLTVAPENQVPENSVK</sequence>
<dbReference type="PANTHER" id="PTHR30404:SF0">
    <property type="entry name" value="N-ACETYLMURAMOYL-L-ALANINE AMIDASE AMIC"/>
    <property type="match status" value="1"/>
</dbReference>
<evidence type="ECO:0000256" key="3">
    <source>
        <dbReference type="SAM" id="SignalP"/>
    </source>
</evidence>
<keyword evidence="1 5" id="KW-0378">Hydrolase</keyword>
<organism evidence="5 6">
    <name type="scientific">Armatimonas rosea</name>
    <dbReference type="NCBI Taxonomy" id="685828"/>
    <lineage>
        <taxon>Bacteria</taxon>
        <taxon>Bacillati</taxon>
        <taxon>Armatimonadota</taxon>
        <taxon>Armatimonadia</taxon>
        <taxon>Armatimonadales</taxon>
        <taxon>Armatimonadaceae</taxon>
        <taxon>Armatimonas</taxon>
    </lineage>
</organism>
<reference evidence="5 6" key="1">
    <citation type="submission" date="2020-08" db="EMBL/GenBank/DDBJ databases">
        <title>Genomic Encyclopedia of Type Strains, Phase IV (KMG-IV): sequencing the most valuable type-strain genomes for metagenomic binning, comparative biology and taxonomic classification.</title>
        <authorList>
            <person name="Goeker M."/>
        </authorList>
    </citation>
    <scope>NUCLEOTIDE SEQUENCE [LARGE SCALE GENOMIC DNA]</scope>
    <source>
        <strain evidence="5 6">DSM 23562</strain>
    </source>
</reference>
<keyword evidence="6" id="KW-1185">Reference proteome</keyword>
<dbReference type="SMART" id="SM00646">
    <property type="entry name" value="Ami_3"/>
    <property type="match status" value="1"/>
</dbReference>
<evidence type="ECO:0000259" key="4">
    <source>
        <dbReference type="SMART" id="SM00646"/>
    </source>
</evidence>
<keyword evidence="3" id="KW-0732">Signal</keyword>
<protein>
    <submittedName>
        <fullName evidence="5">N-acetylmuramoyl-L-alanine amidase</fullName>
        <ecNumber evidence="5">3.5.1.28</ecNumber>
    </submittedName>
</protein>
<dbReference type="InterPro" id="IPR021731">
    <property type="entry name" value="AMIN_dom"/>
</dbReference>
<dbReference type="Proteomes" id="UP000520814">
    <property type="component" value="Unassembled WGS sequence"/>
</dbReference>
<gene>
    <name evidence="5" type="ORF">HNQ39_004430</name>
</gene>
<evidence type="ECO:0000256" key="1">
    <source>
        <dbReference type="ARBA" id="ARBA00022801"/>
    </source>
</evidence>
<evidence type="ECO:0000313" key="6">
    <source>
        <dbReference type="Proteomes" id="UP000520814"/>
    </source>
</evidence>
<feature type="signal peptide" evidence="3">
    <location>
        <begin position="1"/>
        <end position="25"/>
    </location>
</feature>
<dbReference type="InterPro" id="IPR050695">
    <property type="entry name" value="N-acetylmuramoyl_amidase_3"/>
</dbReference>
<dbReference type="AlphaFoldDB" id="A0A7W9W7M0"/>
<dbReference type="SUPFAM" id="SSF53187">
    <property type="entry name" value="Zn-dependent exopeptidases"/>
    <property type="match status" value="1"/>
</dbReference>
<feature type="domain" description="MurNAc-LAA" evidence="4">
    <location>
        <begin position="455"/>
        <end position="575"/>
    </location>
</feature>
<dbReference type="Gene3D" id="2.60.40.3500">
    <property type="match status" value="1"/>
</dbReference>
<dbReference type="EMBL" id="JACHGW010000004">
    <property type="protein sequence ID" value="MBB6052609.1"/>
    <property type="molecule type" value="Genomic_DNA"/>
</dbReference>
<dbReference type="CDD" id="cd02696">
    <property type="entry name" value="MurNAc-LAA"/>
    <property type="match status" value="1"/>
</dbReference>
<evidence type="ECO:0000313" key="5">
    <source>
        <dbReference type="EMBL" id="MBB6052609.1"/>
    </source>
</evidence>
<feature type="chain" id="PRO_5031299070" evidence="3">
    <location>
        <begin position="26"/>
        <end position="616"/>
    </location>
</feature>
<dbReference type="EC" id="3.5.1.28" evidence="5"/>
<comment type="caution">
    <text evidence="5">The sequence shown here is derived from an EMBL/GenBank/DDBJ whole genome shotgun (WGS) entry which is preliminary data.</text>
</comment>
<proteinExistence type="predicted"/>
<dbReference type="GO" id="GO:0008745">
    <property type="term" value="F:N-acetylmuramoyl-L-alanine amidase activity"/>
    <property type="evidence" value="ECO:0007669"/>
    <property type="project" value="UniProtKB-EC"/>
</dbReference>
<dbReference type="GO" id="GO:0030288">
    <property type="term" value="C:outer membrane-bounded periplasmic space"/>
    <property type="evidence" value="ECO:0007669"/>
    <property type="project" value="TreeGrafter"/>
</dbReference>
<feature type="region of interest" description="Disordered" evidence="2">
    <location>
        <begin position="394"/>
        <end position="414"/>
    </location>
</feature>
<dbReference type="RefSeq" id="WP_184201958.1">
    <property type="nucleotide sequence ID" value="NZ_JACHGW010000004.1"/>
</dbReference>
<dbReference type="Pfam" id="PF01520">
    <property type="entry name" value="Amidase_3"/>
    <property type="match status" value="1"/>
</dbReference>
<dbReference type="PANTHER" id="PTHR30404">
    <property type="entry name" value="N-ACETYLMURAMOYL-L-ALANINE AMIDASE"/>
    <property type="match status" value="1"/>
</dbReference>
<dbReference type="Gene3D" id="3.40.630.40">
    <property type="entry name" value="Zn-dependent exopeptidases"/>
    <property type="match status" value="1"/>
</dbReference>
<accession>A0A7W9W7M0</accession>
<dbReference type="GO" id="GO:0009253">
    <property type="term" value="P:peptidoglycan catabolic process"/>
    <property type="evidence" value="ECO:0007669"/>
    <property type="project" value="InterPro"/>
</dbReference>
<dbReference type="Pfam" id="PF11741">
    <property type="entry name" value="AMIN"/>
    <property type="match status" value="1"/>
</dbReference>